<dbReference type="SUPFAM" id="SSF52218">
    <property type="entry name" value="Flavoproteins"/>
    <property type="match status" value="1"/>
</dbReference>
<dbReference type="GO" id="GO:0051539">
    <property type="term" value="F:4 iron, 4 sulfur cluster binding"/>
    <property type="evidence" value="ECO:0007669"/>
    <property type="project" value="UniProtKB-KW"/>
</dbReference>
<sequence>MKTTNCIYFSPTHTTASIAKTIAEKLSSNTVHEVNLTKSDFLFEPDNFSNESLSVIGMPVYAGRLPLDAVVRFLNIDGKGSKAVVVVVYGNREFDDALLELTELAEKANFEVVAAAAFIGEHSYSTVHKPIAANRPDAGDMQKVADFADRIHQKLAGPDSGISFDSSQIPGNRPFVKRKEHPAAAPATDTETCTLCGLCAASCPTDAIRVGSSIVTDPEKCIWCCACLKQCPEQARTFDVAIIQSIRERLFQNCAQRKEPQFFL</sequence>
<evidence type="ECO:0000256" key="3">
    <source>
        <dbReference type="ARBA" id="ARBA00023004"/>
    </source>
</evidence>
<dbReference type="GO" id="GO:0046872">
    <property type="term" value="F:metal ion binding"/>
    <property type="evidence" value="ECO:0007669"/>
    <property type="project" value="UniProtKB-KW"/>
</dbReference>
<gene>
    <name evidence="6" type="ORF">C8N47_10547</name>
</gene>
<organism evidence="6 7">
    <name type="scientific">Mangrovibacterium marinum</name>
    <dbReference type="NCBI Taxonomy" id="1639118"/>
    <lineage>
        <taxon>Bacteria</taxon>
        <taxon>Pseudomonadati</taxon>
        <taxon>Bacteroidota</taxon>
        <taxon>Bacteroidia</taxon>
        <taxon>Marinilabiliales</taxon>
        <taxon>Prolixibacteraceae</taxon>
        <taxon>Mangrovibacterium</taxon>
    </lineage>
</organism>
<evidence type="ECO:0000313" key="7">
    <source>
        <dbReference type="Proteomes" id="UP000243525"/>
    </source>
</evidence>
<keyword evidence="4" id="KW-0411">Iron-sulfur</keyword>
<keyword evidence="7" id="KW-1185">Reference proteome</keyword>
<evidence type="ECO:0000259" key="5">
    <source>
        <dbReference type="PROSITE" id="PS51379"/>
    </source>
</evidence>
<evidence type="ECO:0000256" key="2">
    <source>
        <dbReference type="ARBA" id="ARBA00022723"/>
    </source>
</evidence>
<dbReference type="OrthoDB" id="9813995at2"/>
<reference evidence="6 7" key="1">
    <citation type="submission" date="2018-04" db="EMBL/GenBank/DDBJ databases">
        <title>Genomic Encyclopedia of Archaeal and Bacterial Type Strains, Phase II (KMG-II): from individual species to whole genera.</title>
        <authorList>
            <person name="Goeker M."/>
        </authorList>
    </citation>
    <scope>NUCLEOTIDE SEQUENCE [LARGE SCALE GENOMIC DNA]</scope>
    <source>
        <strain evidence="6 7">DSM 28823</strain>
    </source>
</reference>
<dbReference type="EMBL" id="QAAD01000005">
    <property type="protein sequence ID" value="PTN09207.1"/>
    <property type="molecule type" value="Genomic_DNA"/>
</dbReference>
<dbReference type="PROSITE" id="PS00198">
    <property type="entry name" value="4FE4S_FER_1"/>
    <property type="match status" value="1"/>
</dbReference>
<name>A0A2T5C345_9BACT</name>
<dbReference type="PROSITE" id="PS51379">
    <property type="entry name" value="4FE4S_FER_2"/>
    <property type="match status" value="2"/>
</dbReference>
<dbReference type="PANTHER" id="PTHR43687:SF1">
    <property type="entry name" value="FERREDOXIN III"/>
    <property type="match status" value="1"/>
</dbReference>
<dbReference type="Proteomes" id="UP000243525">
    <property type="component" value="Unassembled WGS sequence"/>
</dbReference>
<accession>A0A2T5C345</accession>
<evidence type="ECO:0000256" key="1">
    <source>
        <dbReference type="ARBA" id="ARBA00022485"/>
    </source>
</evidence>
<protein>
    <submittedName>
        <fullName evidence="6">4Fe-4S binding protein</fullName>
    </submittedName>
</protein>
<proteinExistence type="predicted"/>
<keyword evidence="2" id="KW-0479">Metal-binding</keyword>
<dbReference type="Gene3D" id="3.30.70.20">
    <property type="match status" value="1"/>
</dbReference>
<dbReference type="RefSeq" id="WP_107821616.1">
    <property type="nucleotide sequence ID" value="NZ_QAAD01000005.1"/>
</dbReference>
<evidence type="ECO:0000313" key="6">
    <source>
        <dbReference type="EMBL" id="PTN09207.1"/>
    </source>
</evidence>
<dbReference type="InterPro" id="IPR047964">
    <property type="entry name" value="EFR1-like"/>
</dbReference>
<dbReference type="InterPro" id="IPR017896">
    <property type="entry name" value="4Fe4S_Fe-S-bd"/>
</dbReference>
<dbReference type="AlphaFoldDB" id="A0A2T5C345"/>
<dbReference type="PANTHER" id="PTHR43687">
    <property type="entry name" value="ADENYLYLSULFATE REDUCTASE, BETA SUBUNIT"/>
    <property type="match status" value="1"/>
</dbReference>
<feature type="domain" description="4Fe-4S ferredoxin-type" evidence="5">
    <location>
        <begin position="214"/>
        <end position="241"/>
    </location>
</feature>
<dbReference type="SUPFAM" id="SSF54862">
    <property type="entry name" value="4Fe-4S ferredoxins"/>
    <property type="match status" value="1"/>
</dbReference>
<evidence type="ECO:0000256" key="4">
    <source>
        <dbReference type="ARBA" id="ARBA00023014"/>
    </source>
</evidence>
<dbReference type="InterPro" id="IPR029039">
    <property type="entry name" value="Flavoprotein-like_sf"/>
</dbReference>
<keyword evidence="1" id="KW-0004">4Fe-4S</keyword>
<dbReference type="InterPro" id="IPR017900">
    <property type="entry name" value="4Fe4S_Fe_S_CS"/>
</dbReference>
<dbReference type="NCBIfam" id="NF038196">
    <property type="entry name" value="ferrodoxin_EFR1"/>
    <property type="match status" value="1"/>
</dbReference>
<keyword evidence="3" id="KW-0408">Iron</keyword>
<dbReference type="Pfam" id="PF00037">
    <property type="entry name" value="Fer4"/>
    <property type="match status" value="1"/>
</dbReference>
<dbReference type="InterPro" id="IPR050572">
    <property type="entry name" value="Fe-S_Ferredoxin"/>
</dbReference>
<comment type="caution">
    <text evidence="6">The sequence shown here is derived from an EMBL/GenBank/DDBJ whole genome shotgun (WGS) entry which is preliminary data.</text>
</comment>
<dbReference type="Gene3D" id="3.40.50.360">
    <property type="match status" value="1"/>
</dbReference>
<feature type="domain" description="4Fe-4S ferredoxin-type" evidence="5">
    <location>
        <begin position="184"/>
        <end position="213"/>
    </location>
</feature>